<keyword evidence="1" id="KW-1133">Transmembrane helix</keyword>
<feature type="transmembrane region" description="Helical" evidence="1">
    <location>
        <begin position="199"/>
        <end position="217"/>
    </location>
</feature>
<proteinExistence type="predicted"/>
<protein>
    <recommendedName>
        <fullName evidence="3">NnrS protein</fullName>
    </recommendedName>
</protein>
<keyword evidence="1" id="KW-0812">Transmembrane</keyword>
<evidence type="ECO:0000256" key="1">
    <source>
        <dbReference type="SAM" id="Phobius"/>
    </source>
</evidence>
<feature type="transmembrane region" description="Helical" evidence="1">
    <location>
        <begin position="281"/>
        <end position="300"/>
    </location>
</feature>
<evidence type="ECO:0000313" key="2">
    <source>
        <dbReference type="EMBL" id="QEA05882.1"/>
    </source>
</evidence>
<feature type="transmembrane region" description="Helical" evidence="1">
    <location>
        <begin position="125"/>
        <end position="145"/>
    </location>
</feature>
<gene>
    <name evidence="2" type="ORF">KBTEX_02210</name>
</gene>
<feature type="transmembrane region" description="Helical" evidence="1">
    <location>
        <begin position="157"/>
        <end position="178"/>
    </location>
</feature>
<feature type="transmembrane region" description="Helical" evidence="1">
    <location>
        <begin position="47"/>
        <end position="67"/>
    </location>
</feature>
<sequence length="375" mass="38525">MARPAAPSLDPQTVFFPLAAVYAAVSVPVSVFAMAYGSWPPLLGSPAAHGLELLIGYFLAVIAGFLLPAGPGTAGTAALAGLWLAGRAAAWGWPQPAMALNAAFAVAIVLTAAPRFLGGSRQWHSTLFGLTLLATGGTLATAALADGVLPPAWQPGALVEAALLASTVVVFLGGRVVAPATGGAWPTAERTGMAAVQPATEAVILLGITAGAVLLPYHAPSAAVPVAAAGAAALWRVFRWRPWTLRHQPDVQGLITAHAWTGAGLLGLAVAWVAAPLRAGTMLHVLLIGGLGTFGLHLMARIALQRARQGVAGIRLLPVATVLLAVATLAQFAPGLIPVAVGLWSLAFVLVARLLFNLSRERWRAAFATGWFRRL</sequence>
<dbReference type="InterPro" id="IPR010266">
    <property type="entry name" value="NnrS"/>
</dbReference>
<dbReference type="Pfam" id="PF05940">
    <property type="entry name" value="NnrS"/>
    <property type="match status" value="1"/>
</dbReference>
<reference evidence="2" key="1">
    <citation type="submission" date="2019-06" db="EMBL/GenBank/DDBJ databases">
        <authorList>
            <person name="Murdoch R.W."/>
            <person name="Fathepure B."/>
        </authorList>
    </citation>
    <scope>NUCLEOTIDE SEQUENCE</scope>
</reference>
<evidence type="ECO:0008006" key="3">
    <source>
        <dbReference type="Google" id="ProtNLM"/>
    </source>
</evidence>
<feature type="transmembrane region" description="Helical" evidence="1">
    <location>
        <begin position="74"/>
        <end position="93"/>
    </location>
</feature>
<accession>A0A5B8REH3</accession>
<organism evidence="2">
    <name type="scientific">uncultured organism</name>
    <dbReference type="NCBI Taxonomy" id="155900"/>
    <lineage>
        <taxon>unclassified sequences</taxon>
        <taxon>environmental samples</taxon>
    </lineage>
</organism>
<name>A0A5B8REH3_9ZZZZ</name>
<feature type="transmembrane region" description="Helical" evidence="1">
    <location>
        <begin position="12"/>
        <end position="35"/>
    </location>
</feature>
<keyword evidence="1" id="KW-0472">Membrane</keyword>
<feature type="transmembrane region" description="Helical" evidence="1">
    <location>
        <begin position="223"/>
        <end position="239"/>
    </location>
</feature>
<dbReference type="EMBL" id="MN079115">
    <property type="protein sequence ID" value="QEA05882.1"/>
    <property type="molecule type" value="Genomic_DNA"/>
</dbReference>
<feature type="transmembrane region" description="Helical" evidence="1">
    <location>
        <begin position="312"/>
        <end position="330"/>
    </location>
</feature>
<feature type="transmembrane region" description="Helical" evidence="1">
    <location>
        <begin position="99"/>
        <end position="118"/>
    </location>
</feature>
<dbReference type="AlphaFoldDB" id="A0A5B8REH3"/>
<feature type="transmembrane region" description="Helical" evidence="1">
    <location>
        <begin position="251"/>
        <end position="275"/>
    </location>
</feature>
<feature type="transmembrane region" description="Helical" evidence="1">
    <location>
        <begin position="336"/>
        <end position="356"/>
    </location>
</feature>